<feature type="transmembrane region" description="Helical" evidence="6">
    <location>
        <begin position="753"/>
        <end position="777"/>
    </location>
</feature>
<reference evidence="9" key="1">
    <citation type="submission" date="2022-11" db="EMBL/GenBank/DDBJ databases">
        <title>Dyadobacter pollutisoli sp. nov., isolated from plastic dumped soil.</title>
        <authorList>
            <person name="Kim J.M."/>
            <person name="Kim K.R."/>
            <person name="Lee J.K."/>
            <person name="Hao L."/>
            <person name="Jeon C.O."/>
        </authorList>
    </citation>
    <scope>NUCLEOTIDE SEQUENCE</scope>
    <source>
        <strain evidence="9">U1</strain>
    </source>
</reference>
<feature type="domain" description="MacB-like periplasmic core" evidence="8">
    <location>
        <begin position="518"/>
        <end position="720"/>
    </location>
</feature>
<dbReference type="InterPro" id="IPR025857">
    <property type="entry name" value="MacB_PCD"/>
</dbReference>
<feature type="transmembrane region" description="Helical" evidence="6">
    <location>
        <begin position="805"/>
        <end position="825"/>
    </location>
</feature>
<dbReference type="Proteomes" id="UP001164653">
    <property type="component" value="Chromosome"/>
</dbReference>
<evidence type="ECO:0000313" key="10">
    <source>
        <dbReference type="Proteomes" id="UP001164653"/>
    </source>
</evidence>
<evidence type="ECO:0000259" key="8">
    <source>
        <dbReference type="Pfam" id="PF12704"/>
    </source>
</evidence>
<evidence type="ECO:0000256" key="6">
    <source>
        <dbReference type="SAM" id="Phobius"/>
    </source>
</evidence>
<feature type="transmembrane region" description="Helical" evidence="6">
    <location>
        <begin position="510"/>
        <end position="530"/>
    </location>
</feature>
<evidence type="ECO:0000256" key="3">
    <source>
        <dbReference type="ARBA" id="ARBA00022692"/>
    </source>
</evidence>
<dbReference type="NCBIfam" id="NF038404">
    <property type="entry name" value="perm_prefix_2"/>
    <property type="match status" value="1"/>
</dbReference>
<feature type="transmembrane region" description="Helical" evidence="6">
    <location>
        <begin position="462"/>
        <end position="489"/>
    </location>
</feature>
<feature type="transmembrane region" description="Helical" evidence="6">
    <location>
        <begin position="368"/>
        <end position="390"/>
    </location>
</feature>
<feature type="transmembrane region" description="Helical" evidence="6">
    <location>
        <begin position="415"/>
        <end position="442"/>
    </location>
</feature>
<dbReference type="RefSeq" id="WP_244822381.1">
    <property type="nucleotide sequence ID" value="NZ_CP112998.1"/>
</dbReference>
<keyword evidence="5 6" id="KW-0472">Membrane</keyword>
<feature type="domain" description="ABC3 transporter permease C-terminal" evidence="7">
    <location>
        <begin position="374"/>
        <end position="487"/>
    </location>
</feature>
<protein>
    <submittedName>
        <fullName evidence="9">ABC transporter permease</fullName>
    </submittedName>
</protein>
<feature type="transmembrane region" description="Helical" evidence="6">
    <location>
        <begin position="837"/>
        <end position="859"/>
    </location>
</feature>
<accession>A0A9E8SJ80</accession>
<sequence>MPESRPPTAESPKPPHWATNLLTWLADPNTLEEVQGDLLEMYAYWSENDGERKARWRYILSVFKLLRPFAREKKSNDYSRAYLFSNDMIRNYFKIAFRNLVKNKVYSVINISGLAVGMAFAIVIGLWARYEISFDTFHKNGRRIALIKKNTLYNNEKKTQDATPLPLYYELRANYPEVKRITRMDMGGRHSLAANNNSFIKEGQFVDPDFLEMFSFSLLEGNIKTALSNPNTIVLTKSLAGALFGKADPIGKLVKLDNNYQLQVTAVVQDVPGNSTIQFDFLVPYEFGVLVSDFVKNNKTNWGNNFLLNVVELEEEADMQAFSKKIAPLNVLRDKNQKNQTLFLHPLTKWHLYDNYVNWTNAGGKIEYVRLFGMIGIFVLLIACINFMNLSTARSEKRAREVGIRKAVGSQRKQLILQFFCESLLTALLAFMVSIFLIKLIIPALKDIGFANIALNLNDLNLLAMVFLVCILTSLISGSYPALYLSSFAPVKVLKGKFIQGKKSVTLRQVLVVSQFTVSIGLIISTVIVYKQISYAKNRPVGYNTDNLISINSTDDLVKNFIPLKQELLNNGFIASVSKASQPMTRVYNRWSDFSWTGKEPNSDIALDAIMTEWDFEKTAGLKFKQGRPFSKDYKSDSNAVILNEAALKVIGYKDPIGKTMRSGNRVLTIVGVVENLILEDPFQPVYPLAILFNPAVVSNIFLRLKPDTNLKAALADVQSIFEKYNPSLPFEYSFVDDEFDQKFATENQVGKLAAIFALTAIFISCLGLFGLASFTAEQRTKEIGIRKVLGASVAGLFQMLSREFVWLILISCMISAPIAYYFMNVWLQKYNYHTEISWWIFVVSGGGALVLTVLTVSFQSIKTALMNPVKSLRSE</sequence>
<keyword evidence="2" id="KW-1003">Cell membrane</keyword>
<keyword evidence="4 6" id="KW-1133">Transmembrane helix</keyword>
<evidence type="ECO:0000313" key="9">
    <source>
        <dbReference type="EMBL" id="WAC10608.1"/>
    </source>
</evidence>
<dbReference type="Pfam" id="PF12704">
    <property type="entry name" value="MacB_PCD"/>
    <property type="match status" value="2"/>
</dbReference>
<dbReference type="KEGG" id="dpf:ON006_23035"/>
<dbReference type="Pfam" id="PF02687">
    <property type="entry name" value="FtsX"/>
    <property type="match status" value="2"/>
</dbReference>
<dbReference type="InterPro" id="IPR050250">
    <property type="entry name" value="Macrolide_Exporter_MacB"/>
</dbReference>
<evidence type="ECO:0000259" key="7">
    <source>
        <dbReference type="Pfam" id="PF02687"/>
    </source>
</evidence>
<dbReference type="PANTHER" id="PTHR30572:SF18">
    <property type="entry name" value="ABC-TYPE MACROLIDE FAMILY EXPORT SYSTEM PERMEASE COMPONENT 2"/>
    <property type="match status" value="1"/>
</dbReference>
<keyword evidence="10" id="KW-1185">Reference proteome</keyword>
<dbReference type="PANTHER" id="PTHR30572">
    <property type="entry name" value="MEMBRANE COMPONENT OF TRANSPORTER-RELATED"/>
    <property type="match status" value="1"/>
</dbReference>
<dbReference type="GO" id="GO:0022857">
    <property type="term" value="F:transmembrane transporter activity"/>
    <property type="evidence" value="ECO:0007669"/>
    <property type="project" value="TreeGrafter"/>
</dbReference>
<dbReference type="AlphaFoldDB" id="A0A9E8SJ80"/>
<keyword evidence="3 6" id="KW-0812">Transmembrane</keyword>
<name>A0A9E8SJ80_9BACT</name>
<evidence type="ECO:0000256" key="4">
    <source>
        <dbReference type="ARBA" id="ARBA00022989"/>
    </source>
</evidence>
<evidence type="ECO:0000256" key="5">
    <source>
        <dbReference type="ARBA" id="ARBA00023136"/>
    </source>
</evidence>
<evidence type="ECO:0000256" key="1">
    <source>
        <dbReference type="ARBA" id="ARBA00004651"/>
    </source>
</evidence>
<gene>
    <name evidence="9" type="ORF">ON006_23035</name>
</gene>
<dbReference type="GO" id="GO:0005886">
    <property type="term" value="C:plasma membrane"/>
    <property type="evidence" value="ECO:0007669"/>
    <property type="project" value="UniProtKB-SubCell"/>
</dbReference>
<dbReference type="InterPro" id="IPR003838">
    <property type="entry name" value="ABC3_permease_C"/>
</dbReference>
<evidence type="ECO:0000256" key="2">
    <source>
        <dbReference type="ARBA" id="ARBA00022475"/>
    </source>
</evidence>
<feature type="transmembrane region" description="Helical" evidence="6">
    <location>
        <begin position="105"/>
        <end position="128"/>
    </location>
</feature>
<organism evidence="9 10">
    <name type="scientific">Dyadobacter pollutisoli</name>
    <dbReference type="NCBI Taxonomy" id="2910158"/>
    <lineage>
        <taxon>Bacteria</taxon>
        <taxon>Pseudomonadati</taxon>
        <taxon>Bacteroidota</taxon>
        <taxon>Cytophagia</taxon>
        <taxon>Cytophagales</taxon>
        <taxon>Spirosomataceae</taxon>
        <taxon>Dyadobacter</taxon>
    </lineage>
</organism>
<dbReference type="InterPro" id="IPR047699">
    <property type="entry name" value="Permease_put_prefix"/>
</dbReference>
<feature type="domain" description="MacB-like periplasmic core" evidence="8">
    <location>
        <begin position="107"/>
        <end position="327"/>
    </location>
</feature>
<dbReference type="EMBL" id="CP112998">
    <property type="protein sequence ID" value="WAC10608.1"/>
    <property type="molecule type" value="Genomic_DNA"/>
</dbReference>
<comment type="subcellular location">
    <subcellularLocation>
        <location evidence="1">Cell membrane</location>
        <topology evidence="1">Multi-pass membrane protein</topology>
    </subcellularLocation>
</comment>
<proteinExistence type="predicted"/>
<feature type="domain" description="ABC3 transporter permease C-terminal" evidence="7">
    <location>
        <begin position="756"/>
        <end position="869"/>
    </location>
</feature>